<gene>
    <name evidence="5" type="ORF">AVDCRST_MAG35-1335</name>
</gene>
<dbReference type="InterPro" id="IPR028098">
    <property type="entry name" value="Glyco_trans_4-like_N"/>
</dbReference>
<evidence type="ECO:0000259" key="3">
    <source>
        <dbReference type="Pfam" id="PF00534"/>
    </source>
</evidence>
<feature type="domain" description="Glycosyltransferase subfamily 4-like N-terminal" evidence="4">
    <location>
        <begin position="40"/>
        <end position="166"/>
    </location>
</feature>
<dbReference type="GO" id="GO:0016757">
    <property type="term" value="F:glycosyltransferase activity"/>
    <property type="evidence" value="ECO:0007669"/>
    <property type="project" value="UniProtKB-KW"/>
</dbReference>
<dbReference type="Pfam" id="PF13439">
    <property type="entry name" value="Glyco_transf_4"/>
    <property type="match status" value="1"/>
</dbReference>
<organism evidence="5">
    <name type="scientific">uncultured Quadrisphaera sp</name>
    <dbReference type="NCBI Taxonomy" id="904978"/>
    <lineage>
        <taxon>Bacteria</taxon>
        <taxon>Bacillati</taxon>
        <taxon>Actinomycetota</taxon>
        <taxon>Actinomycetes</taxon>
        <taxon>Kineosporiales</taxon>
        <taxon>Kineosporiaceae</taxon>
        <taxon>Quadrisphaera</taxon>
        <taxon>environmental samples</taxon>
    </lineage>
</organism>
<dbReference type="EMBL" id="CADCUY010000277">
    <property type="protein sequence ID" value="CAA9409049.1"/>
    <property type="molecule type" value="Genomic_DNA"/>
</dbReference>
<sequence length="396" mass="41631">MVHTRPDLITVDTRSEPVTATPRVVLMDAGPWLPVPPPAYGGLENVVSTLVTELQARGVRVVVAASEGSTQACEELLVTGEPAFGLLGRPYTEVVGRVHDHVQQVAGYLRAHPEVELVHTHTEVVGPSLLAQVDGGPPVLHTLHWDPSRQAGFYDGFDGRGRVFVNAVSANHERCMPERVRRLSVGAVHLATPPAPELPDPPPGAPVVVLGRVHPTKGQDAAALACLDADRPLVLAGPVGPYTTPAALEAALADGTATHADVAYWRDVVAPLLDGGARRWVGVVGGADKAALLAGASALLMPVRWEEPGATVVVEALAAGTPVIGMARGALPELVEHGVTGFLADHESELPAYVSKLDQLDRAACRRAWAERFTPAHMADGYLAAYAEVLRRAAAA</sequence>
<dbReference type="AlphaFoldDB" id="A0A6J4P8C2"/>
<evidence type="ECO:0000256" key="1">
    <source>
        <dbReference type="ARBA" id="ARBA00022676"/>
    </source>
</evidence>
<accession>A0A6J4P8C2</accession>
<dbReference type="PANTHER" id="PTHR12526:SF595">
    <property type="entry name" value="BLL5217 PROTEIN"/>
    <property type="match status" value="1"/>
</dbReference>
<keyword evidence="1" id="KW-0328">Glycosyltransferase</keyword>
<dbReference type="Gene3D" id="3.40.50.2000">
    <property type="entry name" value="Glycogen Phosphorylase B"/>
    <property type="match status" value="2"/>
</dbReference>
<feature type="domain" description="Glycosyl transferase family 1" evidence="3">
    <location>
        <begin position="279"/>
        <end position="353"/>
    </location>
</feature>
<dbReference type="Pfam" id="PF00534">
    <property type="entry name" value="Glycos_transf_1"/>
    <property type="match status" value="1"/>
</dbReference>
<protein>
    <submittedName>
        <fullName evidence="5">Glycosyl transferase, group 1</fullName>
    </submittedName>
</protein>
<reference evidence="5" key="1">
    <citation type="submission" date="2020-02" db="EMBL/GenBank/DDBJ databases">
        <authorList>
            <person name="Meier V. D."/>
        </authorList>
    </citation>
    <scope>NUCLEOTIDE SEQUENCE</scope>
    <source>
        <strain evidence="5">AVDCRST_MAG35</strain>
    </source>
</reference>
<name>A0A6J4P8C2_9ACTN</name>
<proteinExistence type="predicted"/>
<dbReference type="InterPro" id="IPR001296">
    <property type="entry name" value="Glyco_trans_1"/>
</dbReference>
<evidence type="ECO:0000256" key="2">
    <source>
        <dbReference type="ARBA" id="ARBA00022679"/>
    </source>
</evidence>
<dbReference type="PANTHER" id="PTHR12526">
    <property type="entry name" value="GLYCOSYLTRANSFERASE"/>
    <property type="match status" value="1"/>
</dbReference>
<evidence type="ECO:0000313" key="5">
    <source>
        <dbReference type="EMBL" id="CAA9409049.1"/>
    </source>
</evidence>
<dbReference type="SUPFAM" id="SSF53756">
    <property type="entry name" value="UDP-Glycosyltransferase/glycogen phosphorylase"/>
    <property type="match status" value="1"/>
</dbReference>
<keyword evidence="2 5" id="KW-0808">Transferase</keyword>
<evidence type="ECO:0000259" key="4">
    <source>
        <dbReference type="Pfam" id="PF13439"/>
    </source>
</evidence>